<sequence length="323" mass="34415">MAKDSATLDTSSSQEPSALPNLELLAAQCMDAIAWVGADMRFIYISPSCKKLFLRSVEDTIGHHIAEFVFPDDLPIIAAATRSVINGEGNAITATIRVIRGDGSLIWIELNSRLMGDAANGAPGDRAVTMRDVSDRKALEDELRAMAMKDGLTGLANRRAFDEALVAEWHRTVQEKSQMSLLLIDIDFFKKFNDAYGHQTGDDCLRSIGAALCSGSDSDCVDVLVARYGGEELAIILPRSDSFVAATIAERVRAVVERLAIPHGPSVGGIVTVSVGVATALACDGGSAEMPSALLASADKALYMAKTAGRNCWRSSLLLAAVR</sequence>
<evidence type="ECO:0000259" key="3">
    <source>
        <dbReference type="PROSITE" id="PS50112"/>
    </source>
</evidence>
<dbReference type="InterPro" id="IPR000160">
    <property type="entry name" value="GGDEF_dom"/>
</dbReference>
<dbReference type="GO" id="GO:0052621">
    <property type="term" value="F:diguanylate cyclase activity"/>
    <property type="evidence" value="ECO:0007669"/>
    <property type="project" value="UniProtKB-EC"/>
</dbReference>
<dbReference type="GO" id="GO:1902201">
    <property type="term" value="P:negative regulation of bacterial-type flagellum-dependent cell motility"/>
    <property type="evidence" value="ECO:0007669"/>
    <property type="project" value="TreeGrafter"/>
</dbReference>
<dbReference type="SMART" id="SM00091">
    <property type="entry name" value="PAS"/>
    <property type="match status" value="1"/>
</dbReference>
<feature type="domain" description="GGDEF" evidence="5">
    <location>
        <begin position="177"/>
        <end position="318"/>
    </location>
</feature>
<dbReference type="OrthoDB" id="9812260at2"/>
<dbReference type="InterPro" id="IPR035965">
    <property type="entry name" value="PAS-like_dom_sf"/>
</dbReference>
<reference evidence="6 7" key="1">
    <citation type="submission" date="2018-09" db="EMBL/GenBank/DDBJ databases">
        <title>Sphingomonas peninsula sp. nov., isolated from fildes peninsula, Antarctic soil.</title>
        <authorList>
            <person name="Yingchao G."/>
        </authorList>
    </citation>
    <scope>NUCLEOTIDE SEQUENCE [LARGE SCALE GENOMIC DNA]</scope>
    <source>
        <strain evidence="6 7">YZ-8</strain>
        <plasmid evidence="6 7">unnamed1</plasmid>
    </source>
</reference>
<dbReference type="EMBL" id="CP032828">
    <property type="protein sequence ID" value="AYJ84940.1"/>
    <property type="molecule type" value="Genomic_DNA"/>
</dbReference>
<dbReference type="AlphaFoldDB" id="A0A494T7R8"/>
<name>A0A494T7R8_SPHPE</name>
<evidence type="ECO:0000256" key="1">
    <source>
        <dbReference type="ARBA" id="ARBA00012528"/>
    </source>
</evidence>
<dbReference type="CDD" id="cd00130">
    <property type="entry name" value="PAS"/>
    <property type="match status" value="1"/>
</dbReference>
<dbReference type="PANTHER" id="PTHR45138:SF9">
    <property type="entry name" value="DIGUANYLATE CYCLASE DGCM-RELATED"/>
    <property type="match status" value="1"/>
</dbReference>
<protein>
    <recommendedName>
        <fullName evidence="1">diguanylate cyclase</fullName>
        <ecNumber evidence="1">2.7.7.65</ecNumber>
    </recommendedName>
</protein>
<evidence type="ECO:0000313" key="7">
    <source>
        <dbReference type="Proteomes" id="UP000276254"/>
    </source>
</evidence>
<feature type="domain" description="PAC" evidence="4">
    <location>
        <begin position="92"/>
        <end position="145"/>
    </location>
</feature>
<dbReference type="InterPro" id="IPR043128">
    <property type="entry name" value="Rev_trsase/Diguanyl_cyclase"/>
</dbReference>
<comment type="catalytic activity">
    <reaction evidence="2">
        <text>2 GTP = 3',3'-c-di-GMP + 2 diphosphate</text>
        <dbReference type="Rhea" id="RHEA:24898"/>
        <dbReference type="ChEBI" id="CHEBI:33019"/>
        <dbReference type="ChEBI" id="CHEBI:37565"/>
        <dbReference type="ChEBI" id="CHEBI:58805"/>
        <dbReference type="EC" id="2.7.7.65"/>
    </reaction>
</comment>
<dbReference type="NCBIfam" id="TIGR00254">
    <property type="entry name" value="GGDEF"/>
    <property type="match status" value="1"/>
</dbReference>
<dbReference type="InterPro" id="IPR000014">
    <property type="entry name" value="PAS"/>
</dbReference>
<evidence type="ECO:0000259" key="4">
    <source>
        <dbReference type="PROSITE" id="PS50113"/>
    </source>
</evidence>
<dbReference type="GO" id="GO:0005886">
    <property type="term" value="C:plasma membrane"/>
    <property type="evidence" value="ECO:0007669"/>
    <property type="project" value="TreeGrafter"/>
</dbReference>
<dbReference type="PANTHER" id="PTHR45138">
    <property type="entry name" value="REGULATORY COMPONENTS OF SENSORY TRANSDUCTION SYSTEM"/>
    <property type="match status" value="1"/>
</dbReference>
<dbReference type="NCBIfam" id="TIGR00229">
    <property type="entry name" value="sensory_box"/>
    <property type="match status" value="1"/>
</dbReference>
<dbReference type="InterPro" id="IPR029787">
    <property type="entry name" value="Nucleotide_cyclase"/>
</dbReference>
<dbReference type="SUPFAM" id="SSF55073">
    <property type="entry name" value="Nucleotide cyclase"/>
    <property type="match status" value="1"/>
</dbReference>
<dbReference type="PROSITE" id="PS50113">
    <property type="entry name" value="PAC"/>
    <property type="match status" value="1"/>
</dbReference>
<dbReference type="GO" id="GO:0043709">
    <property type="term" value="P:cell adhesion involved in single-species biofilm formation"/>
    <property type="evidence" value="ECO:0007669"/>
    <property type="project" value="TreeGrafter"/>
</dbReference>
<dbReference type="PROSITE" id="PS50887">
    <property type="entry name" value="GGDEF"/>
    <property type="match status" value="1"/>
</dbReference>
<accession>A0A494T7R8</accession>
<dbReference type="InterPro" id="IPR000700">
    <property type="entry name" value="PAS-assoc_C"/>
</dbReference>
<dbReference type="CDD" id="cd01949">
    <property type="entry name" value="GGDEF"/>
    <property type="match status" value="1"/>
</dbReference>
<dbReference type="EC" id="2.7.7.65" evidence="1"/>
<dbReference type="SMART" id="SM00267">
    <property type="entry name" value="GGDEF"/>
    <property type="match status" value="1"/>
</dbReference>
<dbReference type="Gene3D" id="3.30.450.20">
    <property type="entry name" value="PAS domain"/>
    <property type="match status" value="1"/>
</dbReference>
<organism evidence="6 7">
    <name type="scientific">Sphingomonas paeninsulae</name>
    <dbReference type="NCBI Taxonomy" id="2319844"/>
    <lineage>
        <taxon>Bacteria</taxon>
        <taxon>Pseudomonadati</taxon>
        <taxon>Pseudomonadota</taxon>
        <taxon>Alphaproteobacteria</taxon>
        <taxon>Sphingomonadales</taxon>
        <taxon>Sphingomonadaceae</taxon>
        <taxon>Sphingomonas</taxon>
    </lineage>
</organism>
<keyword evidence="6" id="KW-0614">Plasmid</keyword>
<keyword evidence="7" id="KW-1185">Reference proteome</keyword>
<dbReference type="FunFam" id="3.30.70.270:FF:000001">
    <property type="entry name" value="Diguanylate cyclase domain protein"/>
    <property type="match status" value="1"/>
</dbReference>
<evidence type="ECO:0000259" key="5">
    <source>
        <dbReference type="PROSITE" id="PS50887"/>
    </source>
</evidence>
<evidence type="ECO:0000256" key="2">
    <source>
        <dbReference type="ARBA" id="ARBA00034247"/>
    </source>
</evidence>
<dbReference type="PROSITE" id="PS50112">
    <property type="entry name" value="PAS"/>
    <property type="match status" value="1"/>
</dbReference>
<dbReference type="Pfam" id="PF08448">
    <property type="entry name" value="PAS_4"/>
    <property type="match status" value="1"/>
</dbReference>
<feature type="domain" description="PAS" evidence="3">
    <location>
        <begin position="36"/>
        <end position="88"/>
    </location>
</feature>
<dbReference type="KEGG" id="spha:D3Y57_02460"/>
<gene>
    <name evidence="6" type="ORF">D3Y57_02460</name>
</gene>
<geneLocation type="plasmid" evidence="6">
    <name>unnamed1</name>
</geneLocation>
<dbReference type="Pfam" id="PF00990">
    <property type="entry name" value="GGDEF"/>
    <property type="match status" value="1"/>
</dbReference>
<evidence type="ECO:0000313" key="6">
    <source>
        <dbReference type="EMBL" id="AYJ84940.1"/>
    </source>
</evidence>
<dbReference type="SUPFAM" id="SSF55785">
    <property type="entry name" value="PYP-like sensor domain (PAS domain)"/>
    <property type="match status" value="1"/>
</dbReference>
<dbReference type="InterPro" id="IPR013656">
    <property type="entry name" value="PAS_4"/>
</dbReference>
<dbReference type="InterPro" id="IPR050469">
    <property type="entry name" value="Diguanylate_Cyclase"/>
</dbReference>
<dbReference type="Proteomes" id="UP000276254">
    <property type="component" value="Plasmid unnamed1"/>
</dbReference>
<dbReference type="Gene3D" id="3.30.70.270">
    <property type="match status" value="1"/>
</dbReference>
<proteinExistence type="predicted"/>